<dbReference type="Proteomes" id="UP000199561">
    <property type="component" value="Unassembled WGS sequence"/>
</dbReference>
<evidence type="ECO:0000313" key="1">
    <source>
        <dbReference type="EMBL" id="SFL84487.1"/>
    </source>
</evidence>
<evidence type="ECO:0000313" key="2">
    <source>
        <dbReference type="Proteomes" id="UP000199561"/>
    </source>
</evidence>
<dbReference type="AlphaFoldDB" id="A0A1I4L1H0"/>
<protein>
    <submittedName>
        <fullName evidence="1">Uncharacterized protein</fullName>
    </submittedName>
</protein>
<reference evidence="1 2" key="1">
    <citation type="submission" date="2016-10" db="EMBL/GenBank/DDBJ databases">
        <authorList>
            <person name="de Groot N.N."/>
        </authorList>
    </citation>
    <scope>NUCLEOTIDE SEQUENCE [LARGE SCALE GENOMIC DNA]</scope>
    <source>
        <strain evidence="1 2">Nm146</strain>
    </source>
</reference>
<name>A0A1I4L1H0_9PROT</name>
<accession>A0A1I4L1H0</accession>
<organism evidence="1 2">
    <name type="scientific">Nitrosomonas nitrosa</name>
    <dbReference type="NCBI Taxonomy" id="52442"/>
    <lineage>
        <taxon>Bacteria</taxon>
        <taxon>Pseudomonadati</taxon>
        <taxon>Pseudomonadota</taxon>
        <taxon>Betaproteobacteria</taxon>
        <taxon>Nitrosomonadales</taxon>
        <taxon>Nitrosomonadaceae</taxon>
        <taxon>Nitrosomonas</taxon>
    </lineage>
</organism>
<proteinExistence type="predicted"/>
<keyword evidence="2" id="KW-1185">Reference proteome</keyword>
<dbReference type="EMBL" id="FOUF01000001">
    <property type="protein sequence ID" value="SFL84487.1"/>
    <property type="molecule type" value="Genomic_DNA"/>
</dbReference>
<gene>
    <name evidence="1" type="ORF">SAMN05421880_101121</name>
</gene>
<sequence>MLTLEASGAGKSMAHVAVPFFPRQCRLRGRVLVANTYLGQQRNTHTSGELTANFRSLIKSPFFQLVRVQRHRNDAIGQGKGKQFGEQQIG</sequence>